<feature type="binding site" evidence="5">
    <location>
        <begin position="112"/>
        <end position="117"/>
    </location>
    <ligand>
        <name>S-adenosyl-L-methionine</name>
        <dbReference type="ChEBI" id="CHEBI:59789"/>
    </ligand>
</feature>
<name>V2PXA2_9BACT</name>
<dbReference type="PANTHER" id="PTHR33603">
    <property type="entry name" value="METHYLTRANSFERASE"/>
    <property type="match status" value="1"/>
</dbReference>
<evidence type="ECO:0000256" key="3">
    <source>
        <dbReference type="ARBA" id="ARBA00022691"/>
    </source>
</evidence>
<dbReference type="SUPFAM" id="SSF75217">
    <property type="entry name" value="alpha/beta knot"/>
    <property type="match status" value="1"/>
</dbReference>
<dbReference type="InterPro" id="IPR029026">
    <property type="entry name" value="tRNA_m1G_MTases_N"/>
</dbReference>
<accession>V2PXA2</accession>
<proteinExistence type="inferred from homology"/>
<comment type="subunit">
    <text evidence="5">Homodimer.</text>
</comment>
<dbReference type="Gene3D" id="3.40.1280.10">
    <property type="match status" value="1"/>
</dbReference>
<dbReference type="RefSeq" id="WP_023276562.1">
    <property type="nucleotide sequence ID" value="NZ_CP097562.1"/>
</dbReference>
<evidence type="ECO:0000256" key="5">
    <source>
        <dbReference type="HAMAP-Rule" id="MF_00658"/>
    </source>
</evidence>
<reference evidence="6" key="1">
    <citation type="journal article" date="2014" name="Genome Announc.">
        <title>Draft genome sequences of the altered schaedler flora, a defined bacterial community from gnotobiotic mice.</title>
        <authorList>
            <person name="Wannemuehler M.J."/>
            <person name="Overstreet A.M."/>
            <person name="Ward D.V."/>
            <person name="Phillips G.J."/>
        </authorList>
    </citation>
    <scope>NUCLEOTIDE SEQUENCE</scope>
    <source>
        <strain evidence="6">ASF457</strain>
    </source>
</reference>
<comment type="caution">
    <text evidence="5">Lacks conserved residue(s) required for the propagation of feature annotation.</text>
</comment>
<sequence length="144" mass="16320">MALVRLAVEGRVKDKIILNFISEYQKRLSPYFKLELAELGEGGRYFEKLSKQQAASEIFIAMDAGGKKFTSEGFAEWFNTKRSLSKNITFVIGEATGLSKQARETVSEFISLSDMTFSYKLSLMVMAEQIYRAVTIITGHPYHK</sequence>
<gene>
    <name evidence="5 6" type="primary">rlmH</name>
    <name evidence="6" type="ORF">N508_002016</name>
</gene>
<comment type="catalytic activity">
    <reaction evidence="5">
        <text>pseudouridine(1915) in 23S rRNA + S-adenosyl-L-methionine = N(3)-methylpseudouridine(1915) in 23S rRNA + S-adenosyl-L-homocysteine + H(+)</text>
        <dbReference type="Rhea" id="RHEA:42752"/>
        <dbReference type="Rhea" id="RHEA-COMP:10221"/>
        <dbReference type="Rhea" id="RHEA-COMP:10222"/>
        <dbReference type="ChEBI" id="CHEBI:15378"/>
        <dbReference type="ChEBI" id="CHEBI:57856"/>
        <dbReference type="ChEBI" id="CHEBI:59789"/>
        <dbReference type="ChEBI" id="CHEBI:65314"/>
        <dbReference type="ChEBI" id="CHEBI:74486"/>
        <dbReference type="EC" id="2.1.1.177"/>
    </reaction>
</comment>
<dbReference type="AlphaFoldDB" id="V2PXA2"/>
<reference evidence="6" key="3">
    <citation type="submission" date="2022-06" db="EMBL/GenBank/DDBJ databases">
        <title>Resources to Facilitate Use of the Altered Schaedler Flora (ASF) Mouse Model to Study Microbiome Function.</title>
        <authorList>
            <person name="Proctor A."/>
            <person name="Parvinroo S."/>
            <person name="Richie T."/>
            <person name="Jia X."/>
            <person name="Lee S.T.M."/>
            <person name="Karp P.D."/>
            <person name="Paley S."/>
            <person name="Kostic A.D."/>
            <person name="Pierre J.F."/>
            <person name="Wannemuehler M.J."/>
            <person name="Phillips G.J."/>
        </authorList>
    </citation>
    <scope>NUCLEOTIDE SEQUENCE</scope>
    <source>
        <strain evidence="6">ASF457</strain>
    </source>
</reference>
<keyword evidence="7" id="KW-1185">Reference proteome</keyword>
<dbReference type="PIRSF" id="PIRSF004505">
    <property type="entry name" value="MT_bac"/>
    <property type="match status" value="1"/>
</dbReference>
<dbReference type="eggNOG" id="COG1576">
    <property type="taxonomic scope" value="Bacteria"/>
</dbReference>
<evidence type="ECO:0000256" key="4">
    <source>
        <dbReference type="ARBA" id="ARBA00038303"/>
    </source>
</evidence>
<organism evidence="6 7">
    <name type="scientific">Mucispirillum schaedleri ASF457</name>
    <dbReference type="NCBI Taxonomy" id="1379858"/>
    <lineage>
        <taxon>Bacteria</taxon>
        <taxon>Pseudomonadati</taxon>
        <taxon>Deferribacterota</taxon>
        <taxon>Deferribacteres</taxon>
        <taxon>Deferribacterales</taxon>
        <taxon>Mucispirillaceae</taxon>
        <taxon>Mucispirillum</taxon>
    </lineage>
</organism>
<dbReference type="Proteomes" id="UP000017429">
    <property type="component" value="Chromosome"/>
</dbReference>
<evidence type="ECO:0000313" key="6">
    <source>
        <dbReference type="EMBL" id="USF24922.1"/>
    </source>
</evidence>
<dbReference type="GO" id="GO:0005737">
    <property type="term" value="C:cytoplasm"/>
    <property type="evidence" value="ECO:0007669"/>
    <property type="project" value="UniProtKB-SubCell"/>
</dbReference>
<keyword evidence="5" id="KW-0963">Cytoplasm</keyword>
<dbReference type="InterPro" id="IPR029028">
    <property type="entry name" value="Alpha/beta_knot_MTases"/>
</dbReference>
<dbReference type="KEGG" id="msch:N508_002016"/>
<dbReference type="CDD" id="cd18081">
    <property type="entry name" value="RlmH-like"/>
    <property type="match status" value="1"/>
</dbReference>
<dbReference type="InterPro" id="IPR003742">
    <property type="entry name" value="RlmH-like"/>
</dbReference>
<reference evidence="6" key="2">
    <citation type="submission" date="2022-05" db="EMBL/GenBank/DDBJ databases">
        <authorList>
            <person name="Proctor A.L."/>
            <person name="Phillips G.J."/>
            <person name="Wannemuehler M.J."/>
        </authorList>
    </citation>
    <scope>NUCLEOTIDE SEQUENCE</scope>
    <source>
        <strain evidence="6">ASF457</strain>
    </source>
</reference>
<keyword evidence="1 5" id="KW-0489">Methyltransferase</keyword>
<dbReference type="EC" id="2.1.1.177" evidence="5"/>
<feature type="binding site" evidence="5">
    <location>
        <position position="93"/>
    </location>
    <ligand>
        <name>S-adenosyl-L-methionine</name>
        <dbReference type="ChEBI" id="CHEBI:59789"/>
    </ligand>
</feature>
<evidence type="ECO:0000256" key="1">
    <source>
        <dbReference type="ARBA" id="ARBA00022603"/>
    </source>
</evidence>
<dbReference type="HAMAP" id="MF_00658">
    <property type="entry name" value="23SrRNA_methyltr_H"/>
    <property type="match status" value="1"/>
</dbReference>
<dbReference type="OrthoDB" id="9806643at2"/>
<keyword evidence="5" id="KW-0698">rRNA processing</keyword>
<evidence type="ECO:0000256" key="2">
    <source>
        <dbReference type="ARBA" id="ARBA00022679"/>
    </source>
</evidence>
<dbReference type="EMBL" id="CP097562">
    <property type="protein sequence ID" value="USF24922.1"/>
    <property type="molecule type" value="Genomic_DNA"/>
</dbReference>
<keyword evidence="2 5" id="KW-0808">Transferase</keyword>
<dbReference type="PANTHER" id="PTHR33603:SF1">
    <property type="entry name" value="RIBOSOMAL RNA LARGE SUBUNIT METHYLTRANSFERASE H"/>
    <property type="match status" value="1"/>
</dbReference>
<dbReference type="GO" id="GO:0070038">
    <property type="term" value="F:rRNA (pseudouridine-N3-)-methyltransferase activity"/>
    <property type="evidence" value="ECO:0007669"/>
    <property type="project" value="UniProtKB-UniRule"/>
</dbReference>
<keyword evidence="3 5" id="KW-0949">S-adenosyl-L-methionine</keyword>
<comment type="subcellular location">
    <subcellularLocation>
        <location evidence="5">Cytoplasm</location>
    </subcellularLocation>
</comment>
<dbReference type="Pfam" id="PF02590">
    <property type="entry name" value="SPOUT_MTase"/>
    <property type="match status" value="1"/>
</dbReference>
<evidence type="ECO:0000313" key="7">
    <source>
        <dbReference type="Proteomes" id="UP000017429"/>
    </source>
</evidence>
<comment type="similarity">
    <text evidence="4 5">Belongs to the RNA methyltransferase RlmH family.</text>
</comment>
<comment type="function">
    <text evidence="5">Specifically methylates the pseudouridine at position 1915 (m3Psi1915) in 23S rRNA.</text>
</comment>
<protein>
    <recommendedName>
        <fullName evidence="5">Ribosomal RNA large subunit methyltransferase H</fullName>
        <ecNumber evidence="5">2.1.1.177</ecNumber>
    </recommendedName>
    <alternativeName>
        <fullName evidence="5">23S rRNA (pseudouridine1915-N3)-methyltransferase</fullName>
    </alternativeName>
    <alternativeName>
        <fullName evidence="5">23S rRNA m3Psi1915 methyltransferase</fullName>
    </alternativeName>
    <alternativeName>
        <fullName evidence="5">rRNA (pseudouridine-N3-)-methyltransferase RlmH</fullName>
    </alternativeName>
</protein>